<name>A0A2P2NFS7_RHIMU</name>
<organism evidence="1">
    <name type="scientific">Rhizophora mucronata</name>
    <name type="common">Asiatic mangrove</name>
    <dbReference type="NCBI Taxonomy" id="61149"/>
    <lineage>
        <taxon>Eukaryota</taxon>
        <taxon>Viridiplantae</taxon>
        <taxon>Streptophyta</taxon>
        <taxon>Embryophyta</taxon>
        <taxon>Tracheophyta</taxon>
        <taxon>Spermatophyta</taxon>
        <taxon>Magnoliopsida</taxon>
        <taxon>eudicotyledons</taxon>
        <taxon>Gunneridae</taxon>
        <taxon>Pentapetalae</taxon>
        <taxon>rosids</taxon>
        <taxon>fabids</taxon>
        <taxon>Malpighiales</taxon>
        <taxon>Rhizophoraceae</taxon>
        <taxon>Rhizophora</taxon>
    </lineage>
</organism>
<dbReference type="EMBL" id="GGEC01060815">
    <property type="protein sequence ID" value="MBX41299.1"/>
    <property type="molecule type" value="Transcribed_RNA"/>
</dbReference>
<evidence type="ECO:0000313" key="1">
    <source>
        <dbReference type="EMBL" id="MBX41299.1"/>
    </source>
</evidence>
<protein>
    <submittedName>
        <fullName evidence="1">Uncharacterized protein</fullName>
    </submittedName>
</protein>
<accession>A0A2P2NFS7</accession>
<dbReference type="AlphaFoldDB" id="A0A2P2NFS7"/>
<sequence>MAANLPTNSVQSSDLPHTLHSLYWFQPRNKPAALVADIWESLIFKGNPIVLPIVKTCRQWFVHPEPY</sequence>
<proteinExistence type="predicted"/>
<reference evidence="1" key="1">
    <citation type="submission" date="2018-02" db="EMBL/GenBank/DDBJ databases">
        <title>Rhizophora mucronata_Transcriptome.</title>
        <authorList>
            <person name="Meera S.P."/>
            <person name="Sreeshan A."/>
            <person name="Augustine A."/>
        </authorList>
    </citation>
    <scope>NUCLEOTIDE SEQUENCE</scope>
    <source>
        <tissue evidence="1">Leaf</tissue>
    </source>
</reference>